<dbReference type="RefSeq" id="WP_110391740.1">
    <property type="nucleotide sequence ID" value="NZ_JAKLKZ010000003.1"/>
</dbReference>
<dbReference type="SUPFAM" id="SSF89919">
    <property type="entry name" value="Ribosome-binding factor A, RbfA"/>
    <property type="match status" value="1"/>
</dbReference>
<evidence type="ECO:0000256" key="1">
    <source>
        <dbReference type="ARBA" id="ARBA00022517"/>
    </source>
</evidence>
<name>A0A318KEG5_9NEIS</name>
<dbReference type="HAMAP" id="MF_00003">
    <property type="entry name" value="RbfA"/>
    <property type="match status" value="1"/>
</dbReference>
<dbReference type="PANTHER" id="PTHR33515:SF1">
    <property type="entry name" value="RIBOSOME-BINDING FACTOR A, CHLOROPLASTIC-RELATED"/>
    <property type="match status" value="1"/>
</dbReference>
<dbReference type="InterPro" id="IPR000238">
    <property type="entry name" value="RbfA"/>
</dbReference>
<dbReference type="Proteomes" id="UP000247555">
    <property type="component" value="Unassembled WGS sequence"/>
</dbReference>
<organism evidence="3 4">
    <name type="scientific">Rivihabitans pingtungensis</name>
    <dbReference type="NCBI Taxonomy" id="1054498"/>
    <lineage>
        <taxon>Bacteria</taxon>
        <taxon>Pseudomonadati</taxon>
        <taxon>Pseudomonadota</taxon>
        <taxon>Betaproteobacteria</taxon>
        <taxon>Neisseriales</taxon>
        <taxon>Aquaspirillaceae</taxon>
        <taxon>Rivihabitans</taxon>
    </lineage>
</organism>
<dbReference type="PANTHER" id="PTHR33515">
    <property type="entry name" value="RIBOSOME-BINDING FACTOR A, CHLOROPLASTIC-RELATED"/>
    <property type="match status" value="1"/>
</dbReference>
<comment type="function">
    <text evidence="2">One of several proteins that assist in the late maturation steps of the functional core of the 30S ribosomal subunit. Associates with free 30S ribosomal subunits (but not with 30S subunits that are part of 70S ribosomes or polysomes). Required for efficient processing of 16S rRNA. May interact with the 5'-terminal helix region of 16S rRNA.</text>
</comment>
<dbReference type="EMBL" id="QJKI01000023">
    <property type="protein sequence ID" value="PXX76003.1"/>
    <property type="molecule type" value="Genomic_DNA"/>
</dbReference>
<comment type="similarity">
    <text evidence="2">Belongs to the RbfA family.</text>
</comment>
<dbReference type="PROSITE" id="PS01319">
    <property type="entry name" value="RBFA"/>
    <property type="match status" value="1"/>
</dbReference>
<evidence type="ECO:0000256" key="2">
    <source>
        <dbReference type="HAMAP-Rule" id="MF_00003"/>
    </source>
</evidence>
<protein>
    <recommendedName>
        <fullName evidence="2">Ribosome-binding factor A</fullName>
    </recommendedName>
</protein>
<dbReference type="OrthoDB" id="307788at2"/>
<dbReference type="GO" id="GO:0005829">
    <property type="term" value="C:cytosol"/>
    <property type="evidence" value="ECO:0007669"/>
    <property type="project" value="TreeGrafter"/>
</dbReference>
<keyword evidence="2" id="KW-0963">Cytoplasm</keyword>
<dbReference type="AlphaFoldDB" id="A0A318KEG5"/>
<reference evidence="3 4" key="1">
    <citation type="submission" date="2018-05" db="EMBL/GenBank/DDBJ databases">
        <title>Genomic Encyclopedia of Type Strains, Phase IV (KMG-IV): sequencing the most valuable type-strain genomes for metagenomic binning, comparative biology and taxonomic classification.</title>
        <authorList>
            <person name="Goeker M."/>
        </authorList>
    </citation>
    <scope>NUCLEOTIDE SEQUENCE [LARGE SCALE GENOMIC DNA]</scope>
    <source>
        <strain evidence="3 4">DSM 29661</strain>
    </source>
</reference>
<evidence type="ECO:0000313" key="4">
    <source>
        <dbReference type="Proteomes" id="UP000247555"/>
    </source>
</evidence>
<dbReference type="GO" id="GO:0043024">
    <property type="term" value="F:ribosomal small subunit binding"/>
    <property type="evidence" value="ECO:0007669"/>
    <property type="project" value="TreeGrafter"/>
</dbReference>
<accession>A0A318KEG5</accession>
<keyword evidence="1 2" id="KW-0690">Ribosome biogenesis</keyword>
<dbReference type="Pfam" id="PF02033">
    <property type="entry name" value="RBFA"/>
    <property type="match status" value="1"/>
</dbReference>
<comment type="caution">
    <text evidence="3">The sequence shown here is derived from an EMBL/GenBank/DDBJ whole genome shotgun (WGS) entry which is preliminary data.</text>
</comment>
<dbReference type="InterPro" id="IPR015946">
    <property type="entry name" value="KH_dom-like_a/b"/>
</dbReference>
<gene>
    <name evidence="2" type="primary">rbfA</name>
    <name evidence="3" type="ORF">DFR34_12336</name>
</gene>
<evidence type="ECO:0000313" key="3">
    <source>
        <dbReference type="EMBL" id="PXX76003.1"/>
    </source>
</evidence>
<comment type="subunit">
    <text evidence="2">Monomer. Binds 30S ribosomal subunits, but not 50S ribosomal subunits or 70S ribosomes.</text>
</comment>
<dbReference type="NCBIfam" id="TIGR00082">
    <property type="entry name" value="rbfA"/>
    <property type="match status" value="1"/>
</dbReference>
<sequence>MAKKQFSRADRISEQMQRELADIIRTELKDPRVGWVTITGVDVTRDYSHAKVFYTLMTSSDLDTTQHALERAAGFLRSEVARRIKLFTVPQLHFVYDHSIERGVHMTQLINQVAQDDAASRVDDDNTDAPAQD</sequence>
<dbReference type="GO" id="GO:0030490">
    <property type="term" value="P:maturation of SSU-rRNA"/>
    <property type="evidence" value="ECO:0007669"/>
    <property type="project" value="UniProtKB-UniRule"/>
</dbReference>
<keyword evidence="4" id="KW-1185">Reference proteome</keyword>
<dbReference type="Gene3D" id="3.30.300.20">
    <property type="match status" value="1"/>
</dbReference>
<proteinExistence type="inferred from homology"/>
<dbReference type="InterPro" id="IPR020053">
    <property type="entry name" value="Ribosome-bd_factorA_CS"/>
</dbReference>
<dbReference type="InterPro" id="IPR023799">
    <property type="entry name" value="RbfA_dom_sf"/>
</dbReference>
<comment type="subcellular location">
    <subcellularLocation>
        <location evidence="2">Cytoplasm</location>
    </subcellularLocation>
</comment>